<evidence type="ECO:0000256" key="1">
    <source>
        <dbReference type="ARBA" id="ARBA00008213"/>
    </source>
</evidence>
<evidence type="ECO:0000313" key="12">
    <source>
        <dbReference type="EMBL" id="KKQ49515.1"/>
    </source>
</evidence>
<dbReference type="GO" id="GO:0006354">
    <property type="term" value="P:DNA-templated transcription elongation"/>
    <property type="evidence" value="ECO:0007669"/>
    <property type="project" value="TreeGrafter"/>
</dbReference>
<dbReference type="PATRIC" id="fig|1618592.3.peg.311"/>
<dbReference type="NCBIfam" id="TIGR01462">
    <property type="entry name" value="greA"/>
    <property type="match status" value="1"/>
</dbReference>
<feature type="domain" description="Transcription elongation factor GreA/GreB N-terminal" evidence="11">
    <location>
        <begin position="7"/>
        <end position="76"/>
    </location>
</feature>
<dbReference type="Pfam" id="PF03449">
    <property type="entry name" value="GreA_GreB_N"/>
    <property type="match status" value="1"/>
</dbReference>
<dbReference type="Gene3D" id="3.10.50.30">
    <property type="entry name" value="Transcription elongation factor, GreA/GreB, C-terminal domain"/>
    <property type="match status" value="1"/>
</dbReference>
<accession>A0A0G0IET3</accession>
<keyword evidence="5 8" id="KW-0804">Transcription</keyword>
<dbReference type="PANTHER" id="PTHR30437">
    <property type="entry name" value="TRANSCRIPTION ELONGATION FACTOR GREA"/>
    <property type="match status" value="1"/>
</dbReference>
<dbReference type="InterPro" id="IPR036953">
    <property type="entry name" value="GreA/GreB_C_sf"/>
</dbReference>
<reference evidence="12 13" key="1">
    <citation type="journal article" date="2015" name="Nature">
        <title>rRNA introns, odd ribosomes, and small enigmatic genomes across a large radiation of phyla.</title>
        <authorList>
            <person name="Brown C.T."/>
            <person name="Hug L.A."/>
            <person name="Thomas B.C."/>
            <person name="Sharon I."/>
            <person name="Castelle C.J."/>
            <person name="Singh A."/>
            <person name="Wilkins M.J."/>
            <person name="Williams K.H."/>
            <person name="Banfield J.F."/>
        </authorList>
    </citation>
    <scope>NUCLEOTIDE SEQUENCE [LARGE SCALE GENOMIC DNA]</scope>
</reference>
<evidence type="ECO:0000256" key="8">
    <source>
        <dbReference type="HAMAP-Rule" id="MF_00105"/>
    </source>
</evidence>
<keyword evidence="3 8" id="KW-0805">Transcription regulation</keyword>
<dbReference type="EMBL" id="LBTW01000014">
    <property type="protein sequence ID" value="KKQ49515.1"/>
    <property type="molecule type" value="Genomic_DNA"/>
</dbReference>
<evidence type="ECO:0000256" key="2">
    <source>
        <dbReference type="ARBA" id="ARBA00013729"/>
    </source>
</evidence>
<dbReference type="InterPro" id="IPR023459">
    <property type="entry name" value="Tscrpt_elong_fac_GreA/B_fam"/>
</dbReference>
<dbReference type="PIRSF" id="PIRSF006092">
    <property type="entry name" value="GreA_GreB"/>
    <property type="match status" value="1"/>
</dbReference>
<comment type="function">
    <text evidence="6 8 9">Necessary for efficient RNA polymerase transcription elongation past template-encoded arresting sites. The arresting sites in DNA have the property of trapping a certain fraction of elongating RNA polymerases that pass through, resulting in locked ternary complexes. Cleavage of the nascent transcript by cleavage factors such as GreA or GreB allows the resumption of elongation from the new 3'terminus. GreA releases sequences of 2 to 3 nucleotides.</text>
</comment>
<keyword evidence="12" id="KW-0251">Elongation factor</keyword>
<feature type="domain" description="Transcription elongation factor GreA/GreB C-terminal" evidence="10">
    <location>
        <begin position="83"/>
        <end position="155"/>
    </location>
</feature>
<name>A0A0G0IET3_9BACT</name>
<dbReference type="NCBIfam" id="NF001263">
    <property type="entry name" value="PRK00226.1-4"/>
    <property type="match status" value="1"/>
</dbReference>
<proteinExistence type="inferred from homology"/>
<dbReference type="FunFam" id="1.10.287.180:FF:000001">
    <property type="entry name" value="Transcription elongation factor GreA"/>
    <property type="match status" value="1"/>
</dbReference>
<dbReference type="GO" id="GO:0003746">
    <property type="term" value="F:translation elongation factor activity"/>
    <property type="evidence" value="ECO:0007669"/>
    <property type="project" value="UniProtKB-KW"/>
</dbReference>
<keyword evidence="4 8" id="KW-0238">DNA-binding</keyword>
<keyword evidence="12" id="KW-0648">Protein biosynthesis</keyword>
<evidence type="ECO:0000259" key="11">
    <source>
        <dbReference type="Pfam" id="PF03449"/>
    </source>
</evidence>
<evidence type="ECO:0000256" key="5">
    <source>
        <dbReference type="ARBA" id="ARBA00023163"/>
    </source>
</evidence>
<evidence type="ECO:0000256" key="6">
    <source>
        <dbReference type="ARBA" id="ARBA00024916"/>
    </source>
</evidence>
<dbReference type="GO" id="GO:0032784">
    <property type="term" value="P:regulation of DNA-templated transcription elongation"/>
    <property type="evidence" value="ECO:0007669"/>
    <property type="project" value="UniProtKB-UniRule"/>
</dbReference>
<dbReference type="SUPFAM" id="SSF54534">
    <property type="entry name" value="FKBP-like"/>
    <property type="match status" value="1"/>
</dbReference>
<evidence type="ECO:0000259" key="10">
    <source>
        <dbReference type="Pfam" id="PF01272"/>
    </source>
</evidence>
<dbReference type="InterPro" id="IPR018151">
    <property type="entry name" value="TF_GreA/GreB_CS"/>
</dbReference>
<dbReference type="InterPro" id="IPR006359">
    <property type="entry name" value="Tscrpt_elong_fac_GreA"/>
</dbReference>
<dbReference type="InterPro" id="IPR036805">
    <property type="entry name" value="Tscrpt_elong_fac_GreA/B_N_sf"/>
</dbReference>
<evidence type="ECO:0000256" key="4">
    <source>
        <dbReference type="ARBA" id="ARBA00023125"/>
    </source>
</evidence>
<evidence type="ECO:0000256" key="9">
    <source>
        <dbReference type="RuleBase" id="RU000556"/>
    </source>
</evidence>
<dbReference type="HAMAP" id="MF_00105">
    <property type="entry name" value="GreA_GreB"/>
    <property type="match status" value="1"/>
</dbReference>
<dbReference type="AlphaFoldDB" id="A0A0G0IET3"/>
<evidence type="ECO:0000256" key="7">
    <source>
        <dbReference type="ARBA" id="ARBA00030776"/>
    </source>
</evidence>
<dbReference type="Gene3D" id="1.10.287.180">
    <property type="entry name" value="Transcription elongation factor, GreA/GreB, N-terminal domain"/>
    <property type="match status" value="1"/>
</dbReference>
<organism evidence="12 13">
    <name type="scientific">Candidatus Woesebacteria bacterium GW2011_GWD1_38_10</name>
    <dbReference type="NCBI Taxonomy" id="1618592"/>
    <lineage>
        <taxon>Bacteria</taxon>
        <taxon>Candidatus Woeseibacteriota</taxon>
    </lineage>
</organism>
<dbReference type="InterPro" id="IPR028624">
    <property type="entry name" value="Tscrpt_elong_fac_GreA/B"/>
</dbReference>
<dbReference type="Pfam" id="PF01272">
    <property type="entry name" value="GreA_GreB"/>
    <property type="match status" value="1"/>
</dbReference>
<dbReference type="GO" id="GO:0070063">
    <property type="term" value="F:RNA polymerase binding"/>
    <property type="evidence" value="ECO:0007669"/>
    <property type="project" value="InterPro"/>
</dbReference>
<dbReference type="InterPro" id="IPR001437">
    <property type="entry name" value="Tscrpt_elong_fac_GreA/B_C"/>
</dbReference>
<comment type="similarity">
    <text evidence="1 8 9">Belongs to the GreA/GreB family.</text>
</comment>
<dbReference type="PANTHER" id="PTHR30437:SF4">
    <property type="entry name" value="TRANSCRIPTION ELONGATION FACTOR GREA"/>
    <property type="match status" value="1"/>
</dbReference>
<evidence type="ECO:0000313" key="13">
    <source>
        <dbReference type="Proteomes" id="UP000034366"/>
    </source>
</evidence>
<evidence type="ECO:0000256" key="3">
    <source>
        <dbReference type="ARBA" id="ARBA00023015"/>
    </source>
</evidence>
<dbReference type="Proteomes" id="UP000034366">
    <property type="component" value="Unassembled WGS sequence"/>
</dbReference>
<dbReference type="InterPro" id="IPR022691">
    <property type="entry name" value="Tscrpt_elong_fac_GreA/B_N"/>
</dbReference>
<dbReference type="PROSITE" id="PS00829">
    <property type="entry name" value="GREAB_1"/>
    <property type="match status" value="1"/>
</dbReference>
<dbReference type="GO" id="GO:0003677">
    <property type="term" value="F:DNA binding"/>
    <property type="evidence" value="ECO:0007669"/>
    <property type="project" value="UniProtKB-UniRule"/>
</dbReference>
<gene>
    <name evidence="8" type="primary">greA</name>
    <name evidence="12" type="ORF">US67_C0014G0017</name>
</gene>
<sequence length="155" mass="17134">MKDNKLQLTKQGVEALKNELSDLLEKKRPNLVERLSNARGQGDLSENSDYQNAKDELEFLDGRIDELREVIKNSVIIKDTSADKDTVGVGTKVKLHINGNENIFEIVGEWEADPVAKKISHTSPLGQALMGKKIGDGVEVEAPAGKLHYEIISIE</sequence>
<comment type="caution">
    <text evidence="12">The sequence shown here is derived from an EMBL/GenBank/DDBJ whole genome shotgun (WGS) entry which is preliminary data.</text>
</comment>
<dbReference type="SUPFAM" id="SSF46557">
    <property type="entry name" value="GreA transcript cleavage protein, N-terminal domain"/>
    <property type="match status" value="1"/>
</dbReference>
<protein>
    <recommendedName>
        <fullName evidence="2 8">Transcription elongation factor GreA</fullName>
    </recommendedName>
    <alternativeName>
        <fullName evidence="7 8">Transcript cleavage factor GreA</fullName>
    </alternativeName>
</protein>